<evidence type="ECO:0000256" key="2">
    <source>
        <dbReference type="PROSITE-ProRule" id="PRU00176"/>
    </source>
</evidence>
<dbReference type="Proteomes" id="UP000007819">
    <property type="component" value="Chromosome A1"/>
</dbReference>
<dbReference type="OrthoDB" id="3800936at2759"/>
<reference evidence="5" key="2">
    <citation type="submission" date="2022-06" db="UniProtKB">
        <authorList>
            <consortium name="EnsemblMetazoa"/>
        </authorList>
    </citation>
    <scope>IDENTIFICATION</scope>
</reference>
<dbReference type="PANTHER" id="PTHR21245">
    <property type="entry name" value="HETEROGENEOUS NUCLEAR RIBONUCLEOPROTEIN"/>
    <property type="match status" value="1"/>
</dbReference>
<dbReference type="InterPro" id="IPR000504">
    <property type="entry name" value="RRM_dom"/>
</dbReference>
<accession>A0A8R2B552</accession>
<keyword evidence="6" id="KW-1185">Reference proteome</keyword>
<evidence type="ECO:0000259" key="4">
    <source>
        <dbReference type="PROSITE" id="PS50102"/>
    </source>
</evidence>
<dbReference type="KEGG" id="api:103309153"/>
<protein>
    <recommendedName>
        <fullName evidence="4">RRM domain-containing protein</fullName>
    </recommendedName>
</protein>
<feature type="domain" description="RRM" evidence="4">
    <location>
        <begin position="57"/>
        <end position="137"/>
    </location>
</feature>
<dbReference type="PROSITE" id="PS50102">
    <property type="entry name" value="RRM"/>
    <property type="match status" value="2"/>
</dbReference>
<organism evidence="5 6">
    <name type="scientific">Acyrthosiphon pisum</name>
    <name type="common">Pea aphid</name>
    <dbReference type="NCBI Taxonomy" id="7029"/>
    <lineage>
        <taxon>Eukaryota</taxon>
        <taxon>Metazoa</taxon>
        <taxon>Ecdysozoa</taxon>
        <taxon>Arthropoda</taxon>
        <taxon>Hexapoda</taxon>
        <taxon>Insecta</taxon>
        <taxon>Pterygota</taxon>
        <taxon>Neoptera</taxon>
        <taxon>Paraneoptera</taxon>
        <taxon>Hemiptera</taxon>
        <taxon>Sternorrhyncha</taxon>
        <taxon>Aphidomorpha</taxon>
        <taxon>Aphidoidea</taxon>
        <taxon>Aphididae</taxon>
        <taxon>Macrosiphini</taxon>
        <taxon>Acyrthosiphon</taxon>
    </lineage>
</organism>
<dbReference type="AlphaFoldDB" id="A0A8R2B552"/>
<dbReference type="EnsemblMetazoa" id="XM_008183906.3">
    <property type="protein sequence ID" value="XP_008182128.1"/>
    <property type="gene ID" value="LOC103309153"/>
</dbReference>
<dbReference type="InterPro" id="IPR012677">
    <property type="entry name" value="Nucleotide-bd_a/b_plait_sf"/>
</dbReference>
<dbReference type="GeneID" id="103309153"/>
<dbReference type="InterPro" id="IPR035979">
    <property type="entry name" value="RBD_domain_sf"/>
</dbReference>
<evidence type="ECO:0000313" key="5">
    <source>
        <dbReference type="EnsemblMetazoa" id="XP_008182128.1"/>
    </source>
</evidence>
<evidence type="ECO:0000256" key="1">
    <source>
        <dbReference type="ARBA" id="ARBA00022884"/>
    </source>
</evidence>
<dbReference type="SUPFAM" id="SSF54928">
    <property type="entry name" value="RNA-binding domain, RBD"/>
    <property type="match status" value="1"/>
</dbReference>
<feature type="compositionally biased region" description="Basic and acidic residues" evidence="3">
    <location>
        <begin position="320"/>
        <end position="334"/>
    </location>
</feature>
<reference evidence="6" key="1">
    <citation type="submission" date="2010-06" db="EMBL/GenBank/DDBJ databases">
        <authorList>
            <person name="Jiang H."/>
            <person name="Abraham K."/>
            <person name="Ali S."/>
            <person name="Alsbrooks S.L."/>
            <person name="Anim B.N."/>
            <person name="Anosike U.S."/>
            <person name="Attaway T."/>
            <person name="Bandaranaike D.P."/>
            <person name="Battles P.K."/>
            <person name="Bell S.N."/>
            <person name="Bell A.V."/>
            <person name="Beltran B."/>
            <person name="Bickham C."/>
            <person name="Bustamante Y."/>
            <person name="Caleb T."/>
            <person name="Canada A."/>
            <person name="Cardenas V."/>
            <person name="Carter K."/>
            <person name="Chacko J."/>
            <person name="Chandrabose M.N."/>
            <person name="Chavez D."/>
            <person name="Chavez A."/>
            <person name="Chen L."/>
            <person name="Chu H.-S."/>
            <person name="Claassen K.J."/>
            <person name="Cockrell R."/>
            <person name="Collins M."/>
            <person name="Cooper J.A."/>
            <person name="Cree A."/>
            <person name="Curry S.M."/>
            <person name="Da Y."/>
            <person name="Dao M.D."/>
            <person name="Das B."/>
            <person name="Davila M.-L."/>
            <person name="Davy-Carroll L."/>
            <person name="Denson S."/>
            <person name="Dinh H."/>
            <person name="Ebong V.E."/>
            <person name="Edwards J.R."/>
            <person name="Egan A."/>
            <person name="El-Daye J."/>
            <person name="Escobedo L."/>
            <person name="Fernandez S."/>
            <person name="Fernando P.R."/>
            <person name="Flagg N."/>
            <person name="Forbes L.D."/>
            <person name="Fowler R.G."/>
            <person name="Fu Q."/>
            <person name="Gabisi R.A."/>
            <person name="Ganer J."/>
            <person name="Garbino Pronczuk A."/>
            <person name="Garcia R.M."/>
            <person name="Garner T."/>
            <person name="Garrett T.E."/>
            <person name="Gonzalez D.A."/>
            <person name="Hamid H."/>
            <person name="Hawkins E.S."/>
            <person name="Hirani K."/>
            <person name="Hogues M.E."/>
            <person name="Hollins B."/>
            <person name="Hsiao C.-H."/>
            <person name="Jabil R."/>
            <person name="James M.L."/>
            <person name="Jhangiani S.N."/>
            <person name="Johnson B."/>
            <person name="Johnson Q."/>
            <person name="Joshi V."/>
            <person name="Kalu J.B."/>
            <person name="Kam C."/>
            <person name="Kashfia A."/>
            <person name="Keebler J."/>
            <person name="Kisamo H."/>
            <person name="Kovar C.L."/>
            <person name="Lago L.A."/>
            <person name="Lai C.-Y."/>
            <person name="Laidlaw J."/>
            <person name="Lara F."/>
            <person name="Le T.-K."/>
            <person name="Lee S.L."/>
            <person name="Legall F.H."/>
            <person name="Lemon S.J."/>
            <person name="Lewis L.R."/>
            <person name="Li B."/>
            <person name="Liu Y."/>
            <person name="Liu Y.-S."/>
            <person name="Lopez J."/>
            <person name="Lozado R.J."/>
            <person name="Lu J."/>
            <person name="Madu R.C."/>
            <person name="Maheshwari M."/>
            <person name="Maheshwari R."/>
            <person name="Malloy K."/>
            <person name="Martinez E."/>
            <person name="Mathew T."/>
            <person name="Mercado I.C."/>
            <person name="Mercado C."/>
            <person name="Meyer B."/>
            <person name="Montgomery K."/>
            <person name="Morgan M.B."/>
            <person name="Munidasa M."/>
            <person name="Nazareth L.V."/>
            <person name="Nelson J."/>
            <person name="Ng B.M."/>
            <person name="Nguyen N.B."/>
            <person name="Nguyen P.Q."/>
            <person name="Nguyen T."/>
            <person name="Obregon M."/>
            <person name="Okwuonu G.O."/>
            <person name="Onwere C.G."/>
            <person name="Orozco G."/>
            <person name="Parra A."/>
            <person name="Patel S."/>
            <person name="Patil S."/>
            <person name="Perez A."/>
            <person name="Perez Y."/>
            <person name="Pham C."/>
            <person name="Primus E.L."/>
            <person name="Pu L.-L."/>
            <person name="Puazo M."/>
            <person name="Qin X."/>
            <person name="Quiroz J.B."/>
            <person name="Reese J."/>
            <person name="Richards S."/>
            <person name="Rives C.M."/>
            <person name="Robberts R."/>
            <person name="Ruiz S.J."/>
            <person name="Ruiz M.J."/>
            <person name="Santibanez J."/>
            <person name="Schneider B.W."/>
            <person name="Sisson I."/>
            <person name="Smith M."/>
            <person name="Sodergren E."/>
            <person name="Song X.-Z."/>
            <person name="Song B.B."/>
            <person name="Summersgill H."/>
            <person name="Thelus R."/>
            <person name="Thornton R.D."/>
            <person name="Trejos Z.Y."/>
            <person name="Usmani K."/>
            <person name="Vattathil S."/>
            <person name="Villasana D."/>
            <person name="Walker D.L."/>
            <person name="Wang S."/>
            <person name="Wang K."/>
            <person name="White C.S."/>
            <person name="Williams A.C."/>
            <person name="Williamson J."/>
            <person name="Wilson K."/>
            <person name="Woghiren I.O."/>
            <person name="Woodworth J.R."/>
            <person name="Worley K.C."/>
            <person name="Wright R.A."/>
            <person name="Wu W."/>
            <person name="Young L."/>
            <person name="Zhang L."/>
            <person name="Zhang J."/>
            <person name="Zhu Y."/>
            <person name="Muzny D.M."/>
            <person name="Weinstock G."/>
            <person name="Gibbs R.A."/>
        </authorList>
    </citation>
    <scope>NUCLEOTIDE SEQUENCE [LARGE SCALE GENOMIC DNA]</scope>
    <source>
        <strain evidence="6">LSR1</strain>
    </source>
</reference>
<dbReference type="SMART" id="SM00360">
    <property type="entry name" value="RRM"/>
    <property type="match status" value="2"/>
</dbReference>
<dbReference type="Gene3D" id="3.30.70.330">
    <property type="match status" value="2"/>
</dbReference>
<proteinExistence type="predicted"/>
<sequence length="425" mass="48003">MTDFSAVVAALETSSPHTITTTTTSTVTAVTTTTTTTITSGIAGLPAAGAPNRDDARRLFMGNLPKVKSEVEICEEVSRNTDGLVRVITYKNFENPLLHRGFCFLDYESNTAAAEAKRRLSRCTVFGCKTIVDWADPEPEVDAEQMATVRILFVRQYGGMLDERTLADVFGRYGKVERVKNLKNYSFVHFERRSDARDAMNALDGTVDEASGVRVDVSWAKPPAEKRIREQVLRDRERRIRLQAYVTPHTEHDVVSNIRFNNKTTTSSFTSNTNTSLASVSPVPYSNYDHYEYNFGRKTYACTCRDKRSFDTDPLQRQPEQQRRQSEPQPEQRQRCRCIVDTSVPEATASSVDSGCHSAERVNRYVDSGRTWRQQQRMPLQQRDTVETHFAGSSTARHDHGDCANDISDLDSIILNFFHKMSHAT</sequence>
<keyword evidence="1 2" id="KW-0694">RNA-binding</keyword>
<evidence type="ECO:0000313" key="6">
    <source>
        <dbReference type="Proteomes" id="UP000007819"/>
    </source>
</evidence>
<dbReference type="RefSeq" id="XP_008182128.1">
    <property type="nucleotide sequence ID" value="XM_008183906.2"/>
</dbReference>
<evidence type="ECO:0000256" key="3">
    <source>
        <dbReference type="SAM" id="MobiDB-lite"/>
    </source>
</evidence>
<feature type="domain" description="RRM" evidence="4">
    <location>
        <begin position="150"/>
        <end position="222"/>
    </location>
</feature>
<dbReference type="GO" id="GO:0003723">
    <property type="term" value="F:RNA binding"/>
    <property type="evidence" value="ECO:0007669"/>
    <property type="project" value="UniProtKB-UniRule"/>
</dbReference>
<name>A0A8R2B552_ACYPI</name>
<feature type="region of interest" description="Disordered" evidence="3">
    <location>
        <begin position="311"/>
        <end position="335"/>
    </location>
</feature>
<dbReference type="Pfam" id="PF00076">
    <property type="entry name" value="RRM_1"/>
    <property type="match status" value="1"/>
</dbReference>